<evidence type="ECO:0000313" key="9">
    <source>
        <dbReference type="EMBL" id="OGC88890.1"/>
    </source>
</evidence>
<evidence type="ECO:0000256" key="2">
    <source>
        <dbReference type="ARBA" id="ARBA00010792"/>
    </source>
</evidence>
<feature type="transmembrane region" description="Helical" evidence="7">
    <location>
        <begin position="462"/>
        <end position="483"/>
    </location>
</feature>
<feature type="domain" description="Phosphatidic acid phosphatase type 2/haloperoxidase" evidence="8">
    <location>
        <begin position="333"/>
        <end position="444"/>
    </location>
</feature>
<dbReference type="AlphaFoldDB" id="A0A1F4Y4K3"/>
<feature type="transmembrane region" description="Helical" evidence="7">
    <location>
        <begin position="20"/>
        <end position="50"/>
    </location>
</feature>
<dbReference type="InterPro" id="IPR036938">
    <property type="entry name" value="PAP2/HPO_sf"/>
</dbReference>
<dbReference type="Gene3D" id="1.20.144.10">
    <property type="entry name" value="Phosphatidic acid phosphatase type 2/haloperoxidase"/>
    <property type="match status" value="2"/>
</dbReference>
<keyword evidence="6 7" id="KW-0472">Membrane</keyword>
<dbReference type="InterPro" id="IPR000326">
    <property type="entry name" value="PAP2/HPO"/>
</dbReference>
<evidence type="ECO:0000256" key="4">
    <source>
        <dbReference type="ARBA" id="ARBA00022692"/>
    </source>
</evidence>
<dbReference type="InterPro" id="IPR032816">
    <property type="entry name" value="VTT_dom"/>
</dbReference>
<protein>
    <recommendedName>
        <fullName evidence="8">Phosphatidic acid phosphatase type 2/haloperoxidase domain-containing protein</fullName>
    </recommendedName>
</protein>
<reference evidence="9 10" key="1">
    <citation type="journal article" date="2016" name="Nat. Commun.">
        <title>Thousands of microbial genomes shed light on interconnected biogeochemical processes in an aquifer system.</title>
        <authorList>
            <person name="Anantharaman K."/>
            <person name="Brown C.T."/>
            <person name="Hug L.A."/>
            <person name="Sharon I."/>
            <person name="Castelle C.J."/>
            <person name="Probst A.J."/>
            <person name="Thomas B.C."/>
            <person name="Singh A."/>
            <person name="Wilkins M.J."/>
            <person name="Karaoz U."/>
            <person name="Brodie E.L."/>
            <person name="Williams K.H."/>
            <person name="Hubbard S.S."/>
            <person name="Banfield J.F."/>
        </authorList>
    </citation>
    <scope>NUCLEOTIDE SEQUENCE [LARGE SCALE GENOMIC DNA]</scope>
</reference>
<name>A0A1F4Y4K3_9BACT</name>
<keyword evidence="3" id="KW-1003">Cell membrane</keyword>
<evidence type="ECO:0000256" key="5">
    <source>
        <dbReference type="ARBA" id="ARBA00022989"/>
    </source>
</evidence>
<feature type="transmembrane region" description="Helical" evidence="7">
    <location>
        <begin position="250"/>
        <end position="269"/>
    </location>
</feature>
<accession>A0A1F4Y4K3</accession>
<evidence type="ECO:0000259" key="8">
    <source>
        <dbReference type="SMART" id="SM00014"/>
    </source>
</evidence>
<evidence type="ECO:0000313" key="10">
    <source>
        <dbReference type="Proteomes" id="UP000176568"/>
    </source>
</evidence>
<organism evidence="9 10">
    <name type="scientific">Candidatus Adlerbacteria bacterium RIFOXYC1_FULL_48_26</name>
    <dbReference type="NCBI Taxonomy" id="1797247"/>
    <lineage>
        <taxon>Bacteria</taxon>
        <taxon>Candidatus Adleribacteriota</taxon>
    </lineage>
</organism>
<evidence type="ECO:0000256" key="7">
    <source>
        <dbReference type="SAM" id="Phobius"/>
    </source>
</evidence>
<keyword evidence="4 7" id="KW-0812">Transmembrane</keyword>
<dbReference type="InterPro" id="IPR032818">
    <property type="entry name" value="DedA-like"/>
</dbReference>
<comment type="similarity">
    <text evidence="2">Belongs to the DedA family.</text>
</comment>
<keyword evidence="5 7" id="KW-1133">Transmembrane helix</keyword>
<dbReference type="Pfam" id="PF09335">
    <property type="entry name" value="VTT_dom"/>
    <property type="match status" value="1"/>
</dbReference>
<sequence>MTQFITSILPTIQHLGDFGYWIVLVFALLESLAFIGMIVPGAVVVVFAGVLSAQGYLDLIDLIWFAAIGAILGDTISYYLGSRGKYLFRPESRFFKLSHLERGEQFFKRHGGKSVFLGRFIGWIRPLVPFVAGLLKMRMRTFLLWNISSGVLWAAVHVLLGYAFGNVLGVVEIWSSRVGLFMFGAIVFVFVAWYGLSRSRPFFLFLASIWQSVTRAIAENPDVLRFKERHPGFVEFVRNRLDPHYFSGRTLTLLLLGILYSFSLLVGVVEDFIRSDSIVAIDERVANLVYAFRDTELLNFFTWITFWGKWEMVIVGVILAIFLLWIWGRGRFTLSLVVAIAGAELFTTLGKIVLHRPRPDIAYYVEHGFAFPSGHATIAVAFYGFCAYILVRTAPSWSRKVAYAVSAISLIALIGVSRIYLGVHYVSDVLAGYAVGLLWLLIAVSFSEWLFSRHPDVFVPRLRRAGAITLTIILIWVATYGVLVARYHPPRAVIATPTFSAVQNIKATFASSSLPLFTETVTGATQEPISIIFVVRNDESLVNALQKAGWLQADPATLKNTLILAARALSNTAYPKAPMTPSFWDTRVHDFGFQKETLAQTVRSRHHARIWHTSLQTADGQNIYVGTASLDVGLKWGVTHMIDPNIDTEREFLLQDLETAGVVSSIEKLQLVKPSLGENFSGDSFFTDGMAYILKLR</sequence>
<dbReference type="STRING" id="1797247.A2419_02585"/>
<dbReference type="SUPFAM" id="SSF48317">
    <property type="entry name" value="Acid phosphatase/Vanadium-dependent haloperoxidase"/>
    <property type="match status" value="1"/>
</dbReference>
<dbReference type="GO" id="GO:0005886">
    <property type="term" value="C:plasma membrane"/>
    <property type="evidence" value="ECO:0007669"/>
    <property type="project" value="UniProtKB-SubCell"/>
</dbReference>
<dbReference type="Pfam" id="PF14067">
    <property type="entry name" value="LssY_C"/>
    <property type="match status" value="1"/>
</dbReference>
<evidence type="ECO:0000256" key="1">
    <source>
        <dbReference type="ARBA" id="ARBA00004651"/>
    </source>
</evidence>
<feature type="transmembrane region" description="Helical" evidence="7">
    <location>
        <begin position="403"/>
        <end position="423"/>
    </location>
</feature>
<comment type="caution">
    <text evidence="9">The sequence shown here is derived from an EMBL/GenBank/DDBJ whole genome shotgun (WGS) entry which is preliminary data.</text>
</comment>
<feature type="transmembrane region" description="Helical" evidence="7">
    <location>
        <begin position="429"/>
        <end position="450"/>
    </location>
</feature>
<gene>
    <name evidence="9" type="ORF">A2419_02585</name>
</gene>
<feature type="transmembrane region" description="Helical" evidence="7">
    <location>
        <begin position="307"/>
        <end position="327"/>
    </location>
</feature>
<dbReference type="Pfam" id="PF01569">
    <property type="entry name" value="PAP2"/>
    <property type="match status" value="1"/>
</dbReference>
<feature type="transmembrane region" description="Helical" evidence="7">
    <location>
        <begin position="374"/>
        <end position="391"/>
    </location>
</feature>
<dbReference type="PANTHER" id="PTHR30353:SF15">
    <property type="entry name" value="INNER MEMBRANE PROTEIN YABI"/>
    <property type="match status" value="1"/>
</dbReference>
<proteinExistence type="inferred from homology"/>
<dbReference type="SMART" id="SM00014">
    <property type="entry name" value="acidPPc"/>
    <property type="match status" value="1"/>
</dbReference>
<dbReference type="InterPro" id="IPR025902">
    <property type="entry name" value="LssY-like-C_dom"/>
</dbReference>
<dbReference type="Proteomes" id="UP000176568">
    <property type="component" value="Unassembled WGS sequence"/>
</dbReference>
<feature type="transmembrane region" description="Helical" evidence="7">
    <location>
        <begin position="176"/>
        <end position="196"/>
    </location>
</feature>
<feature type="transmembrane region" description="Helical" evidence="7">
    <location>
        <begin position="334"/>
        <end position="354"/>
    </location>
</feature>
<evidence type="ECO:0000256" key="3">
    <source>
        <dbReference type="ARBA" id="ARBA00022475"/>
    </source>
</evidence>
<evidence type="ECO:0000256" key="6">
    <source>
        <dbReference type="ARBA" id="ARBA00023136"/>
    </source>
</evidence>
<feature type="transmembrane region" description="Helical" evidence="7">
    <location>
        <begin position="142"/>
        <end position="164"/>
    </location>
</feature>
<comment type="subcellular location">
    <subcellularLocation>
        <location evidence="1">Cell membrane</location>
        <topology evidence="1">Multi-pass membrane protein</topology>
    </subcellularLocation>
</comment>
<feature type="transmembrane region" description="Helical" evidence="7">
    <location>
        <begin position="62"/>
        <end position="80"/>
    </location>
</feature>
<dbReference type="EMBL" id="MEXB01000002">
    <property type="protein sequence ID" value="OGC88890.1"/>
    <property type="molecule type" value="Genomic_DNA"/>
</dbReference>
<dbReference type="PANTHER" id="PTHR30353">
    <property type="entry name" value="INNER MEMBRANE PROTEIN DEDA-RELATED"/>
    <property type="match status" value="1"/>
</dbReference>
<dbReference type="CDD" id="cd03392">
    <property type="entry name" value="PAP2_like_2"/>
    <property type="match status" value="1"/>
</dbReference>